<dbReference type="OrthoDB" id="289349at2"/>
<dbReference type="RefSeq" id="WP_146530156.1">
    <property type="nucleotide sequence ID" value="NZ_SJPV01000011.1"/>
</dbReference>
<evidence type="ECO:0000313" key="9">
    <source>
        <dbReference type="EMBL" id="TWU32985.1"/>
    </source>
</evidence>
<protein>
    <submittedName>
        <fullName evidence="9">Putative type II secretion system protein F</fullName>
    </submittedName>
</protein>
<keyword evidence="10" id="KW-1185">Reference proteome</keyword>
<keyword evidence="3" id="KW-1003">Cell membrane</keyword>
<evidence type="ECO:0000256" key="4">
    <source>
        <dbReference type="ARBA" id="ARBA00022692"/>
    </source>
</evidence>
<reference evidence="9 10" key="1">
    <citation type="submission" date="2019-02" db="EMBL/GenBank/DDBJ databases">
        <title>Deep-cultivation of Planctomycetes and their phenomic and genomic characterization uncovers novel biology.</title>
        <authorList>
            <person name="Wiegand S."/>
            <person name="Jogler M."/>
            <person name="Boedeker C."/>
            <person name="Pinto D."/>
            <person name="Vollmers J."/>
            <person name="Rivas-Marin E."/>
            <person name="Kohn T."/>
            <person name="Peeters S.H."/>
            <person name="Heuer A."/>
            <person name="Rast P."/>
            <person name="Oberbeckmann S."/>
            <person name="Bunk B."/>
            <person name="Jeske O."/>
            <person name="Meyerdierks A."/>
            <person name="Storesund J.E."/>
            <person name="Kallscheuer N."/>
            <person name="Luecker S."/>
            <person name="Lage O.M."/>
            <person name="Pohl T."/>
            <person name="Merkel B.J."/>
            <person name="Hornburger P."/>
            <person name="Mueller R.-W."/>
            <person name="Bruemmer F."/>
            <person name="Labrenz M."/>
            <person name="Spormann A.M."/>
            <person name="Op Den Camp H."/>
            <person name="Overmann J."/>
            <person name="Amann R."/>
            <person name="Jetten M.S.M."/>
            <person name="Mascher T."/>
            <person name="Medema M.H."/>
            <person name="Devos D.P."/>
            <person name="Kaster A.-K."/>
            <person name="Ovreas L."/>
            <person name="Rohde M."/>
            <person name="Galperin M.Y."/>
            <person name="Jogler C."/>
        </authorList>
    </citation>
    <scope>NUCLEOTIDE SEQUENCE [LARGE SCALE GENOMIC DNA]</scope>
    <source>
        <strain evidence="9 10">Poly41</strain>
    </source>
</reference>
<proteinExistence type="inferred from homology"/>
<keyword evidence="5 7" id="KW-1133">Transmembrane helix</keyword>
<organism evidence="9 10">
    <name type="scientific">Novipirellula artificiosorum</name>
    <dbReference type="NCBI Taxonomy" id="2528016"/>
    <lineage>
        <taxon>Bacteria</taxon>
        <taxon>Pseudomonadati</taxon>
        <taxon>Planctomycetota</taxon>
        <taxon>Planctomycetia</taxon>
        <taxon>Pirellulales</taxon>
        <taxon>Pirellulaceae</taxon>
        <taxon>Novipirellula</taxon>
    </lineage>
</organism>
<evidence type="ECO:0000313" key="10">
    <source>
        <dbReference type="Proteomes" id="UP000319143"/>
    </source>
</evidence>
<evidence type="ECO:0000256" key="2">
    <source>
        <dbReference type="ARBA" id="ARBA00005745"/>
    </source>
</evidence>
<evidence type="ECO:0000256" key="7">
    <source>
        <dbReference type="SAM" id="Phobius"/>
    </source>
</evidence>
<feature type="transmembrane region" description="Helical" evidence="7">
    <location>
        <begin position="342"/>
        <end position="363"/>
    </location>
</feature>
<sequence length="376" mass="42419">MSDIFTHYFPSITELQHRLCPRWRISTRFSGDTRVAQHRALLRVLFVAWKQRLDTAVLVGNLAEEHRGGYRRQLKRLANRLGEGMSLIDALEQTPDVLDDDTVLAIRFATQCGTIEPTLERLVDQRDDTENRLQLGLRQSMIYGAAITAIAALILVFLMTFITPVMEELNSEILDESPDPRLPWAFRSLVATCEYLVNYAHVVVVVAVALGILLFAGPIRRYLRRVVASRWVGSIARVRSARLMSLLADSLEAGRPIAGSLSTLGRYHFDSSVRQKLLLARNEVEQGTPPWASLADANLITDAESIAIEKMNTQPDRVWTLRHLAAWKSEQVGRSREKRSQLVQPAVVLLLAAIVLWIGFSYFQFLTHLIESLAKP</sequence>
<comment type="caution">
    <text evidence="9">The sequence shown here is derived from an EMBL/GenBank/DDBJ whole genome shotgun (WGS) entry which is preliminary data.</text>
</comment>
<feature type="transmembrane region" description="Helical" evidence="7">
    <location>
        <begin position="196"/>
        <end position="216"/>
    </location>
</feature>
<dbReference type="EMBL" id="SJPV01000011">
    <property type="protein sequence ID" value="TWU32985.1"/>
    <property type="molecule type" value="Genomic_DNA"/>
</dbReference>
<name>A0A5C6DA31_9BACT</name>
<evidence type="ECO:0000256" key="6">
    <source>
        <dbReference type="ARBA" id="ARBA00023136"/>
    </source>
</evidence>
<keyword evidence="4 7" id="KW-0812">Transmembrane</keyword>
<dbReference type="GO" id="GO:0005886">
    <property type="term" value="C:plasma membrane"/>
    <property type="evidence" value="ECO:0007669"/>
    <property type="project" value="UniProtKB-SubCell"/>
</dbReference>
<dbReference type="PANTHER" id="PTHR30012:SF0">
    <property type="entry name" value="TYPE II SECRETION SYSTEM PROTEIN F-RELATED"/>
    <property type="match status" value="1"/>
</dbReference>
<dbReference type="InterPro" id="IPR003004">
    <property type="entry name" value="GspF/PilC"/>
</dbReference>
<gene>
    <name evidence="9" type="primary">gspF_2</name>
    <name evidence="9" type="ORF">Poly41_53640</name>
</gene>
<dbReference type="AlphaFoldDB" id="A0A5C6DA31"/>
<evidence type="ECO:0000256" key="3">
    <source>
        <dbReference type="ARBA" id="ARBA00022475"/>
    </source>
</evidence>
<dbReference type="PANTHER" id="PTHR30012">
    <property type="entry name" value="GENERAL SECRETION PATHWAY PROTEIN"/>
    <property type="match status" value="1"/>
</dbReference>
<dbReference type="InterPro" id="IPR042094">
    <property type="entry name" value="T2SS_GspF_sf"/>
</dbReference>
<feature type="domain" description="Type II secretion system protein GspF" evidence="8">
    <location>
        <begin position="61"/>
        <end position="164"/>
    </location>
</feature>
<accession>A0A5C6DA31</accession>
<dbReference type="Gene3D" id="1.20.81.30">
    <property type="entry name" value="Type II secretion system (T2SS), domain F"/>
    <property type="match status" value="1"/>
</dbReference>
<dbReference type="Pfam" id="PF00482">
    <property type="entry name" value="T2SSF"/>
    <property type="match status" value="2"/>
</dbReference>
<comment type="similarity">
    <text evidence="2">Belongs to the GSP F family.</text>
</comment>
<dbReference type="PRINTS" id="PR00812">
    <property type="entry name" value="BCTERIALGSPF"/>
</dbReference>
<keyword evidence="6 7" id="KW-0472">Membrane</keyword>
<comment type="subcellular location">
    <subcellularLocation>
        <location evidence="1">Cell membrane</location>
        <topology evidence="1">Multi-pass membrane protein</topology>
    </subcellularLocation>
</comment>
<evidence type="ECO:0000256" key="1">
    <source>
        <dbReference type="ARBA" id="ARBA00004651"/>
    </source>
</evidence>
<evidence type="ECO:0000256" key="5">
    <source>
        <dbReference type="ARBA" id="ARBA00022989"/>
    </source>
</evidence>
<dbReference type="Proteomes" id="UP000319143">
    <property type="component" value="Unassembled WGS sequence"/>
</dbReference>
<dbReference type="InterPro" id="IPR018076">
    <property type="entry name" value="T2SS_GspF_dom"/>
</dbReference>
<evidence type="ECO:0000259" key="8">
    <source>
        <dbReference type="Pfam" id="PF00482"/>
    </source>
</evidence>
<feature type="transmembrane region" description="Helical" evidence="7">
    <location>
        <begin position="141"/>
        <end position="162"/>
    </location>
</feature>
<feature type="domain" description="Type II secretion system protein GspF" evidence="8">
    <location>
        <begin position="245"/>
        <end position="362"/>
    </location>
</feature>